<feature type="compositionally biased region" description="Basic residues" evidence="1">
    <location>
        <begin position="1"/>
        <end position="10"/>
    </location>
</feature>
<sequence length="76" mass="8351">WPAVLQHRRGRQADPPRRPLHRAPGFLQPDRQGQRGKHPPRPGPPDVLAQRRCAGFAHGGTPAQASASQGARSRRL</sequence>
<reference evidence="2" key="1">
    <citation type="submission" date="2020-02" db="EMBL/GenBank/DDBJ databases">
        <authorList>
            <person name="Meier V. D."/>
        </authorList>
    </citation>
    <scope>NUCLEOTIDE SEQUENCE</scope>
    <source>
        <strain evidence="2">AVDCRST_MAG51</strain>
    </source>
</reference>
<feature type="region of interest" description="Disordered" evidence="1">
    <location>
        <begin position="1"/>
        <end position="76"/>
    </location>
</feature>
<gene>
    <name evidence="2" type="ORF">AVDCRST_MAG51-3464</name>
</gene>
<dbReference type="EMBL" id="CADCUX010000758">
    <property type="protein sequence ID" value="CAA9443787.1"/>
    <property type="molecule type" value="Genomic_DNA"/>
</dbReference>
<feature type="non-terminal residue" evidence="2">
    <location>
        <position position="1"/>
    </location>
</feature>
<accession>A0A6J4QJF1</accession>
<feature type="compositionally biased region" description="Low complexity" evidence="1">
    <location>
        <begin position="63"/>
        <end position="76"/>
    </location>
</feature>
<keyword evidence="2" id="KW-0689">Ribosomal protein</keyword>
<dbReference type="AlphaFoldDB" id="A0A6J4QJF1"/>
<evidence type="ECO:0000313" key="2">
    <source>
        <dbReference type="EMBL" id="CAA9443787.1"/>
    </source>
</evidence>
<proteinExistence type="predicted"/>
<protein>
    <submittedName>
        <fullName evidence="2">SSU ribosomal protein S16p</fullName>
    </submittedName>
</protein>
<dbReference type="GO" id="GO:0005840">
    <property type="term" value="C:ribosome"/>
    <property type="evidence" value="ECO:0007669"/>
    <property type="project" value="UniProtKB-KW"/>
</dbReference>
<feature type="non-terminal residue" evidence="2">
    <location>
        <position position="76"/>
    </location>
</feature>
<keyword evidence="2" id="KW-0687">Ribonucleoprotein</keyword>
<name>A0A6J4QJF1_9BURK</name>
<organism evidence="2">
    <name type="scientific">uncultured Ramlibacter sp</name>
    <dbReference type="NCBI Taxonomy" id="260755"/>
    <lineage>
        <taxon>Bacteria</taxon>
        <taxon>Pseudomonadati</taxon>
        <taxon>Pseudomonadota</taxon>
        <taxon>Betaproteobacteria</taxon>
        <taxon>Burkholderiales</taxon>
        <taxon>Comamonadaceae</taxon>
        <taxon>Ramlibacter</taxon>
        <taxon>environmental samples</taxon>
    </lineage>
</organism>
<evidence type="ECO:0000256" key="1">
    <source>
        <dbReference type="SAM" id="MobiDB-lite"/>
    </source>
</evidence>